<evidence type="ECO:0000259" key="7">
    <source>
        <dbReference type="PROSITE" id="PS50850"/>
    </source>
</evidence>
<proteinExistence type="predicted"/>
<dbReference type="EMBL" id="UINC01000234">
    <property type="protein sequence ID" value="SUZ51706.1"/>
    <property type="molecule type" value="Genomic_DNA"/>
</dbReference>
<dbReference type="InterPro" id="IPR011701">
    <property type="entry name" value="MFS"/>
</dbReference>
<dbReference type="Gene3D" id="1.20.1250.20">
    <property type="entry name" value="MFS general substrate transporter like domains"/>
    <property type="match status" value="1"/>
</dbReference>
<dbReference type="GO" id="GO:0005886">
    <property type="term" value="C:plasma membrane"/>
    <property type="evidence" value="ECO:0007669"/>
    <property type="project" value="UniProtKB-SubCell"/>
</dbReference>
<feature type="transmembrane region" description="Helical" evidence="6">
    <location>
        <begin position="62"/>
        <end position="82"/>
    </location>
</feature>
<gene>
    <name evidence="8" type="ORF">METZ01_LOCUS4560</name>
</gene>
<feature type="transmembrane region" description="Helical" evidence="6">
    <location>
        <begin position="112"/>
        <end position="135"/>
    </location>
</feature>
<organism evidence="8">
    <name type="scientific">marine metagenome</name>
    <dbReference type="NCBI Taxonomy" id="408172"/>
    <lineage>
        <taxon>unclassified sequences</taxon>
        <taxon>metagenomes</taxon>
        <taxon>ecological metagenomes</taxon>
    </lineage>
</organism>
<dbReference type="PROSITE" id="PS50850">
    <property type="entry name" value="MFS"/>
    <property type="match status" value="1"/>
</dbReference>
<dbReference type="SUPFAM" id="SSF103473">
    <property type="entry name" value="MFS general substrate transporter"/>
    <property type="match status" value="1"/>
</dbReference>
<dbReference type="PANTHER" id="PTHR43124">
    <property type="entry name" value="PURINE EFFLUX PUMP PBUE"/>
    <property type="match status" value="1"/>
</dbReference>
<dbReference type="InterPro" id="IPR036259">
    <property type="entry name" value="MFS_trans_sf"/>
</dbReference>
<dbReference type="InterPro" id="IPR050189">
    <property type="entry name" value="MFS_Efflux_Transporters"/>
</dbReference>
<feature type="transmembrane region" description="Helical" evidence="6">
    <location>
        <begin position="293"/>
        <end position="323"/>
    </location>
</feature>
<evidence type="ECO:0000256" key="3">
    <source>
        <dbReference type="ARBA" id="ARBA00022692"/>
    </source>
</evidence>
<keyword evidence="4 6" id="KW-1133">Transmembrane helix</keyword>
<dbReference type="InterPro" id="IPR020846">
    <property type="entry name" value="MFS_dom"/>
</dbReference>
<feature type="transmembrane region" description="Helical" evidence="6">
    <location>
        <begin position="261"/>
        <end position="281"/>
    </location>
</feature>
<sequence>MAAGPVASGPAPPLTPIRTGPPSRLLVFSVTAMALLNNSVLMSSTPEILESFGEPVERAGMLIAAGTVTGIVAAPAIGFLADRYGRKRVLVPCLLVFGAFGILGGFSPSLEWLLAIRVVQGLGSAGLINLVVVLITDNWSGMERARLLGQNSAVITAFLAVFPFLGGATTDLFGWRWNFAYYGMAVVAGAVVARSLHDPWEARPDPVMRRLREALAEVSIPANAMVIGLGSLTFFVMFGVFLTLIPIHLHEAFGLGPTQRGLVAAVPAVTSTATALVVTWFRVRMSAGVMVAVGLGVFGATFVAMGIGSLWLLVAAAAVYGLAEGITIPTLQDLVAGRAPEHLRGVILALWVSGLRMGQTAGPLAVGLAIGLWSTGAVLVGAGVLVAGVAVAVGTSRVLPEARPPADTSL</sequence>
<evidence type="ECO:0000313" key="8">
    <source>
        <dbReference type="EMBL" id="SUZ51706.1"/>
    </source>
</evidence>
<feature type="transmembrane region" description="Helical" evidence="6">
    <location>
        <begin position="89"/>
        <end position="106"/>
    </location>
</feature>
<dbReference type="PANTHER" id="PTHR43124:SF3">
    <property type="entry name" value="CHLORAMPHENICOL EFFLUX PUMP RV0191"/>
    <property type="match status" value="1"/>
</dbReference>
<dbReference type="GO" id="GO:0022857">
    <property type="term" value="F:transmembrane transporter activity"/>
    <property type="evidence" value="ECO:0007669"/>
    <property type="project" value="InterPro"/>
</dbReference>
<reference evidence="8" key="1">
    <citation type="submission" date="2018-05" db="EMBL/GenBank/DDBJ databases">
        <authorList>
            <person name="Lanie J.A."/>
            <person name="Ng W.-L."/>
            <person name="Kazmierczak K.M."/>
            <person name="Andrzejewski T.M."/>
            <person name="Davidsen T.M."/>
            <person name="Wayne K.J."/>
            <person name="Tettelin H."/>
            <person name="Glass J.I."/>
            <person name="Rusch D."/>
            <person name="Podicherti R."/>
            <person name="Tsui H.-C.T."/>
            <person name="Winkler M.E."/>
        </authorList>
    </citation>
    <scope>NUCLEOTIDE SEQUENCE</scope>
</reference>
<evidence type="ECO:0000256" key="4">
    <source>
        <dbReference type="ARBA" id="ARBA00022989"/>
    </source>
</evidence>
<feature type="transmembrane region" description="Helical" evidence="6">
    <location>
        <begin position="179"/>
        <end position="197"/>
    </location>
</feature>
<dbReference type="AlphaFoldDB" id="A0A381NAU4"/>
<keyword evidence="5 6" id="KW-0472">Membrane</keyword>
<feature type="transmembrane region" description="Helical" evidence="6">
    <location>
        <begin position="218"/>
        <end position="249"/>
    </location>
</feature>
<dbReference type="Pfam" id="PF07690">
    <property type="entry name" value="MFS_1"/>
    <property type="match status" value="1"/>
</dbReference>
<keyword evidence="3 6" id="KW-0812">Transmembrane</keyword>
<protein>
    <recommendedName>
        <fullName evidence="7">Major facilitator superfamily (MFS) profile domain-containing protein</fullName>
    </recommendedName>
</protein>
<evidence type="ECO:0000256" key="2">
    <source>
        <dbReference type="ARBA" id="ARBA00022475"/>
    </source>
</evidence>
<evidence type="ECO:0000256" key="6">
    <source>
        <dbReference type="SAM" id="Phobius"/>
    </source>
</evidence>
<comment type="subcellular location">
    <subcellularLocation>
        <location evidence="1">Cell membrane</location>
        <topology evidence="1">Multi-pass membrane protein</topology>
    </subcellularLocation>
</comment>
<name>A0A381NAU4_9ZZZZ</name>
<dbReference type="CDD" id="cd17474">
    <property type="entry name" value="MFS_YfmO_like"/>
    <property type="match status" value="1"/>
</dbReference>
<feature type="transmembrane region" description="Helical" evidence="6">
    <location>
        <begin position="364"/>
        <end position="393"/>
    </location>
</feature>
<accession>A0A381NAU4</accession>
<evidence type="ECO:0000256" key="5">
    <source>
        <dbReference type="ARBA" id="ARBA00023136"/>
    </source>
</evidence>
<keyword evidence="2" id="KW-1003">Cell membrane</keyword>
<feature type="transmembrane region" description="Helical" evidence="6">
    <location>
        <begin position="147"/>
        <end position="167"/>
    </location>
</feature>
<evidence type="ECO:0000256" key="1">
    <source>
        <dbReference type="ARBA" id="ARBA00004651"/>
    </source>
</evidence>
<feature type="domain" description="Major facilitator superfamily (MFS) profile" evidence="7">
    <location>
        <begin position="23"/>
        <end position="400"/>
    </location>
</feature>